<evidence type="ECO:0000313" key="2">
    <source>
        <dbReference type="EMBL" id="WXA97078.1"/>
    </source>
</evidence>
<dbReference type="InterPro" id="IPR050341">
    <property type="entry name" value="PP1_catalytic_subunit"/>
</dbReference>
<dbReference type="EMBL" id="CP089982">
    <property type="protein sequence ID" value="WXA97078.1"/>
    <property type="molecule type" value="Genomic_DNA"/>
</dbReference>
<dbReference type="CDD" id="cd07177">
    <property type="entry name" value="terB_like"/>
    <property type="match status" value="1"/>
</dbReference>
<name>A0ABZ2KEF4_9BACT</name>
<accession>A0ABZ2KEF4</accession>
<dbReference type="Proteomes" id="UP001379533">
    <property type="component" value="Chromosome"/>
</dbReference>
<dbReference type="PROSITE" id="PS00125">
    <property type="entry name" value="SER_THR_PHOSPHATASE"/>
    <property type="match status" value="1"/>
</dbReference>
<evidence type="ECO:0000313" key="3">
    <source>
        <dbReference type="Proteomes" id="UP001379533"/>
    </source>
</evidence>
<dbReference type="CDD" id="cd00144">
    <property type="entry name" value="MPP_PPP_family"/>
    <property type="match status" value="1"/>
</dbReference>
<dbReference type="PANTHER" id="PTHR11668:SF496">
    <property type="entry name" value="SERINE_THREONINE-PROTEIN PHOSPHATASE"/>
    <property type="match status" value="1"/>
</dbReference>
<dbReference type="InterPro" id="IPR006186">
    <property type="entry name" value="Ser/Thr-sp_prot-phosphatase"/>
</dbReference>
<feature type="domain" description="Serine/threonine specific protein phosphatases" evidence="1">
    <location>
        <begin position="344"/>
        <end position="349"/>
    </location>
</feature>
<sequence length="564" mass="64287">MLTFSPDPDKAEQEMHAIIFYLTTFGYIDGDFDASEKSFVRAYIRKLVEHRADTAMADADPAFRAEIVDKFTAHFHEVFEGIDLRIQELFAEPVQKDEDPSAFVHTKLKVRCFEIFQSFDRAGQEQLMATIDELLLADGHAHPAELKFRGELAALLSTEVELELVDDDDAVAHVRVEPPRKPPATGENHPFFVPAEFHYSADRKKILEQASRDRVLLDRVLAILDKQREDGKGKLTGKSNVSDIAAGESFLDGYTYVVRPVPKRGYELTVLGDLHGCYSVLKATLIQSRFFEKVTAFRQNPNAVPEPKLVFLGDYIDRGLFSLNGVLRTVLQLFATAPEHVVVLRGNHEYYVEYNGNVYGGVKPAESINTLKPHLPLDVFRHYARLFEQLPNTLLFDRFFFVHGGIPRDRLIKERWKDLSTLNDPDLRFQMMWSDPSRVDVVPADLQEKSARFPFGKLQLRAFLQRMGCHTLVRGHEKVNSGFERTYDDEHAQLFTLFSAGGRDNNDLPVDSSYRTVTPMALTLQLHPDGTSTITPWAPDYRAYNDPQRNAFFQAPPEIAHRRD</sequence>
<proteinExistence type="predicted"/>
<reference evidence="2 3" key="1">
    <citation type="submission" date="2021-12" db="EMBL/GenBank/DDBJ databases">
        <title>Discovery of the Pendulisporaceae a myxobacterial family with distinct sporulation behavior and unique specialized metabolism.</title>
        <authorList>
            <person name="Garcia R."/>
            <person name="Popoff A."/>
            <person name="Bader C.D."/>
            <person name="Loehr J."/>
            <person name="Walesch S."/>
            <person name="Walt C."/>
            <person name="Boldt J."/>
            <person name="Bunk B."/>
            <person name="Haeckl F.J.F.P.J."/>
            <person name="Gunesch A.P."/>
            <person name="Birkelbach J."/>
            <person name="Nuebel U."/>
            <person name="Pietschmann T."/>
            <person name="Bach T."/>
            <person name="Mueller R."/>
        </authorList>
    </citation>
    <scope>NUCLEOTIDE SEQUENCE [LARGE SCALE GENOMIC DNA]</scope>
    <source>
        <strain evidence="2 3">MSr12523</strain>
    </source>
</reference>
<keyword evidence="3" id="KW-1185">Reference proteome</keyword>
<dbReference type="RefSeq" id="WP_394847694.1">
    <property type="nucleotide sequence ID" value="NZ_CP089982.1"/>
</dbReference>
<protein>
    <submittedName>
        <fullName evidence="2">Serine/threonine protein phosphatase</fullName>
    </submittedName>
</protein>
<dbReference type="PRINTS" id="PR00114">
    <property type="entry name" value="STPHPHTASE"/>
</dbReference>
<evidence type="ECO:0000259" key="1">
    <source>
        <dbReference type="PROSITE" id="PS00125"/>
    </source>
</evidence>
<dbReference type="SMART" id="SM00156">
    <property type="entry name" value="PP2Ac"/>
    <property type="match status" value="1"/>
</dbReference>
<gene>
    <name evidence="2" type="ORF">LZC95_09550</name>
</gene>
<dbReference type="Gene3D" id="3.60.21.10">
    <property type="match status" value="1"/>
</dbReference>
<dbReference type="SUPFAM" id="SSF56300">
    <property type="entry name" value="Metallo-dependent phosphatases"/>
    <property type="match status" value="1"/>
</dbReference>
<dbReference type="PANTHER" id="PTHR11668">
    <property type="entry name" value="SERINE/THREONINE PROTEIN PHOSPHATASE"/>
    <property type="match status" value="1"/>
</dbReference>
<dbReference type="InterPro" id="IPR004843">
    <property type="entry name" value="Calcineurin-like_PHP"/>
</dbReference>
<dbReference type="InterPro" id="IPR029052">
    <property type="entry name" value="Metallo-depent_PP-like"/>
</dbReference>
<dbReference type="Pfam" id="PF00149">
    <property type="entry name" value="Metallophos"/>
    <property type="match status" value="1"/>
</dbReference>
<organism evidence="2 3">
    <name type="scientific">Pendulispora brunnea</name>
    <dbReference type="NCBI Taxonomy" id="2905690"/>
    <lineage>
        <taxon>Bacteria</taxon>
        <taxon>Pseudomonadati</taxon>
        <taxon>Myxococcota</taxon>
        <taxon>Myxococcia</taxon>
        <taxon>Myxococcales</taxon>
        <taxon>Sorangiineae</taxon>
        <taxon>Pendulisporaceae</taxon>
        <taxon>Pendulispora</taxon>
    </lineage>
</organism>